<feature type="compositionally biased region" description="Low complexity" evidence="1">
    <location>
        <begin position="367"/>
        <end position="381"/>
    </location>
</feature>
<feature type="compositionally biased region" description="Basic and acidic residues" evidence="1">
    <location>
        <begin position="334"/>
        <end position="346"/>
    </location>
</feature>
<proteinExistence type="predicted"/>
<reference evidence="5" key="1">
    <citation type="journal article" date="2019" name="Int. J. Syst. Evol. Microbiol.">
        <title>The Global Catalogue of Microorganisms (GCM) 10K type strain sequencing project: providing services to taxonomists for standard genome sequencing and annotation.</title>
        <authorList>
            <consortium name="The Broad Institute Genomics Platform"/>
            <consortium name="The Broad Institute Genome Sequencing Center for Infectious Disease"/>
            <person name="Wu L."/>
            <person name="Ma J."/>
        </authorList>
    </citation>
    <scope>NUCLEOTIDE SEQUENCE [LARGE SCALE GENOMIC DNA]</scope>
    <source>
        <strain evidence="5">JCM 9687</strain>
    </source>
</reference>
<dbReference type="PANTHER" id="PTHR33371">
    <property type="entry name" value="INTERMEMBRANE PHOSPHOLIPID TRANSPORT SYSTEM BINDING PROTEIN MLAD-RELATED"/>
    <property type="match status" value="1"/>
</dbReference>
<evidence type="ECO:0000256" key="1">
    <source>
        <dbReference type="SAM" id="MobiDB-lite"/>
    </source>
</evidence>
<feature type="region of interest" description="Disordered" evidence="1">
    <location>
        <begin position="334"/>
        <end position="393"/>
    </location>
</feature>
<evidence type="ECO:0000259" key="3">
    <source>
        <dbReference type="Pfam" id="PF11887"/>
    </source>
</evidence>
<feature type="domain" description="Mce/MlaD" evidence="2">
    <location>
        <begin position="44"/>
        <end position="117"/>
    </location>
</feature>
<comment type="caution">
    <text evidence="4">The sequence shown here is derived from an EMBL/GenBank/DDBJ whole genome shotgun (WGS) entry which is preliminary data.</text>
</comment>
<sequence>MSENSTNATVRRRLLGLALLLCAALFLSTTVATYQGVFRPSVDVVLIAASTGNQLMPDSGVKARGMIIGRVSEVRPVDGGAELRLALEPEKARLLPSNVSARLLPRTLFGERYVSLDVPERASSVRLASGDVISQDRTRASVELETVLADTMPVLEAIHPDDLAVTLNSLSQALDGRGESIGDTISRLDEYVAGLNPSVPQLQENLRQLVGVAETYEQAAPDVLAALGDLSQTSRTLVDQQENLRGLTSQLTTTSNDATGFLEANGDDLIRFGESARPTADVLAKYSPEYPCLLRTLADTVPRVDDVFGVGTDEPGAHITLEVVAPRGEYVAGRDEPVYADERGPRCYDYPDGTRPQYPPDGPIQDGSTPPAAGDPPAAGSAGSGSHGLGLINSPQERDAVALVLAPSMGVRASTMPQWGSLLVGPVLRGAEVDYT</sequence>
<evidence type="ECO:0000313" key="5">
    <source>
        <dbReference type="Proteomes" id="UP001500483"/>
    </source>
</evidence>
<dbReference type="Pfam" id="PF02470">
    <property type="entry name" value="MlaD"/>
    <property type="match status" value="1"/>
</dbReference>
<keyword evidence="5" id="KW-1185">Reference proteome</keyword>
<evidence type="ECO:0000313" key="4">
    <source>
        <dbReference type="EMBL" id="GAA3359368.1"/>
    </source>
</evidence>
<dbReference type="InterPro" id="IPR052336">
    <property type="entry name" value="MlaD_Phospholipid_Transporter"/>
</dbReference>
<dbReference type="InterPro" id="IPR005693">
    <property type="entry name" value="Mce"/>
</dbReference>
<dbReference type="EMBL" id="BAAAYK010000038">
    <property type="protein sequence ID" value="GAA3359368.1"/>
    <property type="molecule type" value="Genomic_DNA"/>
</dbReference>
<name>A0ABP6RRJ0_9PSEU</name>
<dbReference type="InterPro" id="IPR003399">
    <property type="entry name" value="Mce/MlaD"/>
</dbReference>
<dbReference type="Proteomes" id="UP001500483">
    <property type="component" value="Unassembled WGS sequence"/>
</dbReference>
<dbReference type="InterPro" id="IPR024516">
    <property type="entry name" value="Mce_C"/>
</dbReference>
<feature type="domain" description="Mammalian cell entry C-terminal" evidence="3">
    <location>
        <begin position="124"/>
        <end position="345"/>
    </location>
</feature>
<dbReference type="Pfam" id="PF11887">
    <property type="entry name" value="Mce4_CUP1"/>
    <property type="match status" value="1"/>
</dbReference>
<dbReference type="RefSeq" id="WP_344927904.1">
    <property type="nucleotide sequence ID" value="NZ_BAAAYK010000038.1"/>
</dbReference>
<accession>A0ABP6RRJ0</accession>
<dbReference type="NCBIfam" id="TIGR00996">
    <property type="entry name" value="Mtu_fam_mce"/>
    <property type="match status" value="1"/>
</dbReference>
<gene>
    <name evidence="4" type="ORF">GCM10020366_35090</name>
</gene>
<protein>
    <submittedName>
        <fullName evidence="4">MCE family protein</fullName>
    </submittedName>
</protein>
<organism evidence="4 5">
    <name type="scientific">Saccharopolyspora gregorii</name>
    <dbReference type="NCBI Taxonomy" id="33914"/>
    <lineage>
        <taxon>Bacteria</taxon>
        <taxon>Bacillati</taxon>
        <taxon>Actinomycetota</taxon>
        <taxon>Actinomycetes</taxon>
        <taxon>Pseudonocardiales</taxon>
        <taxon>Pseudonocardiaceae</taxon>
        <taxon>Saccharopolyspora</taxon>
    </lineage>
</organism>
<evidence type="ECO:0000259" key="2">
    <source>
        <dbReference type="Pfam" id="PF02470"/>
    </source>
</evidence>
<dbReference type="PANTHER" id="PTHR33371:SF19">
    <property type="entry name" value="MCE-FAMILY PROTEIN MCE4A"/>
    <property type="match status" value="1"/>
</dbReference>